<dbReference type="GO" id="GO:0016810">
    <property type="term" value="F:hydrolase activity, acting on carbon-nitrogen (but not peptide) bonds"/>
    <property type="evidence" value="ECO:0007669"/>
    <property type="project" value="InterPro"/>
</dbReference>
<dbReference type="AlphaFoldDB" id="A0A2T5YGC5"/>
<dbReference type="EMBL" id="QBKI01000006">
    <property type="protein sequence ID" value="PTX18372.1"/>
    <property type="molecule type" value="Genomic_DNA"/>
</dbReference>
<dbReference type="Proteomes" id="UP000244225">
    <property type="component" value="Unassembled WGS sequence"/>
</dbReference>
<keyword evidence="3" id="KW-1185">Reference proteome</keyword>
<dbReference type="GO" id="GO:0005975">
    <property type="term" value="P:carbohydrate metabolic process"/>
    <property type="evidence" value="ECO:0007669"/>
    <property type="project" value="InterPro"/>
</dbReference>
<sequence length="140" mass="16374">MTQEQFRQDLRKNYERMAAFGVRKADAPYFLPPYEWYNKSITEWTAQEGLQLVNFSPGTRSTADYTWPEMGSRYLSSEKVYRSILEHEAKDPNGLNGFILLVHIGTDPRRTDKFYHRLDTLLAELKGKGYRFVTIDALLN</sequence>
<comment type="caution">
    <text evidence="2">The sequence shown here is derived from an EMBL/GenBank/DDBJ whole genome shotgun (WGS) entry which is preliminary data.</text>
</comment>
<evidence type="ECO:0000313" key="3">
    <source>
        <dbReference type="Proteomes" id="UP000244225"/>
    </source>
</evidence>
<evidence type="ECO:0000313" key="2">
    <source>
        <dbReference type="EMBL" id="PTX18372.1"/>
    </source>
</evidence>
<reference evidence="2 3" key="1">
    <citation type="submission" date="2018-04" db="EMBL/GenBank/DDBJ databases">
        <title>Genomic Encyclopedia of Archaeal and Bacterial Type Strains, Phase II (KMG-II): from individual species to whole genera.</title>
        <authorList>
            <person name="Goeker M."/>
        </authorList>
    </citation>
    <scope>NUCLEOTIDE SEQUENCE [LARGE SCALE GENOMIC DNA]</scope>
    <source>
        <strain evidence="2 3">DSM 100162</strain>
    </source>
</reference>
<dbReference type="InterPro" id="IPR002509">
    <property type="entry name" value="NODB_dom"/>
</dbReference>
<feature type="domain" description="NodB homology" evidence="1">
    <location>
        <begin position="1"/>
        <end position="133"/>
    </location>
</feature>
<dbReference type="Gene3D" id="3.20.20.370">
    <property type="entry name" value="Glycoside hydrolase/deacetylase"/>
    <property type="match status" value="1"/>
</dbReference>
<protein>
    <recommendedName>
        <fullName evidence="1">NodB homology domain-containing protein</fullName>
    </recommendedName>
</protein>
<dbReference type="SUPFAM" id="SSF88713">
    <property type="entry name" value="Glycoside hydrolase/deacetylase"/>
    <property type="match status" value="1"/>
</dbReference>
<proteinExistence type="predicted"/>
<organism evidence="2 3">
    <name type="scientific">Pontibacter mucosus</name>
    <dbReference type="NCBI Taxonomy" id="1649266"/>
    <lineage>
        <taxon>Bacteria</taxon>
        <taxon>Pseudomonadati</taxon>
        <taxon>Bacteroidota</taxon>
        <taxon>Cytophagia</taxon>
        <taxon>Cytophagales</taxon>
        <taxon>Hymenobacteraceae</taxon>
        <taxon>Pontibacter</taxon>
    </lineage>
</organism>
<dbReference type="InterPro" id="IPR011330">
    <property type="entry name" value="Glyco_hydro/deAcase_b/a-brl"/>
</dbReference>
<dbReference type="PROSITE" id="PS51677">
    <property type="entry name" value="NODB"/>
    <property type="match status" value="1"/>
</dbReference>
<accession>A0A2T5YGC5</accession>
<evidence type="ECO:0000259" key="1">
    <source>
        <dbReference type="PROSITE" id="PS51677"/>
    </source>
</evidence>
<name>A0A2T5YGC5_9BACT</name>
<gene>
    <name evidence="2" type="ORF">C8N40_106172</name>
</gene>